<protein>
    <submittedName>
        <fullName evidence="1">Uncharacterized protein</fullName>
    </submittedName>
</protein>
<name>A0ACB8RHY0_9AGAM</name>
<dbReference type="Proteomes" id="UP000814033">
    <property type="component" value="Unassembled WGS sequence"/>
</dbReference>
<organism evidence="1 2">
    <name type="scientific">Auriscalpium vulgare</name>
    <dbReference type="NCBI Taxonomy" id="40419"/>
    <lineage>
        <taxon>Eukaryota</taxon>
        <taxon>Fungi</taxon>
        <taxon>Dikarya</taxon>
        <taxon>Basidiomycota</taxon>
        <taxon>Agaricomycotina</taxon>
        <taxon>Agaricomycetes</taxon>
        <taxon>Russulales</taxon>
        <taxon>Auriscalpiaceae</taxon>
        <taxon>Auriscalpium</taxon>
    </lineage>
</organism>
<reference evidence="1" key="2">
    <citation type="journal article" date="2022" name="New Phytol.">
        <title>Evolutionary transition to the ectomycorrhizal habit in the genomes of a hyperdiverse lineage of mushroom-forming fungi.</title>
        <authorList>
            <person name="Looney B."/>
            <person name="Miyauchi S."/>
            <person name="Morin E."/>
            <person name="Drula E."/>
            <person name="Courty P.E."/>
            <person name="Kohler A."/>
            <person name="Kuo A."/>
            <person name="LaButti K."/>
            <person name="Pangilinan J."/>
            <person name="Lipzen A."/>
            <person name="Riley R."/>
            <person name="Andreopoulos W."/>
            <person name="He G."/>
            <person name="Johnson J."/>
            <person name="Nolan M."/>
            <person name="Tritt A."/>
            <person name="Barry K.W."/>
            <person name="Grigoriev I.V."/>
            <person name="Nagy L.G."/>
            <person name="Hibbett D."/>
            <person name="Henrissat B."/>
            <person name="Matheny P.B."/>
            <person name="Labbe J."/>
            <person name="Martin F.M."/>
        </authorList>
    </citation>
    <scope>NUCLEOTIDE SEQUENCE</scope>
    <source>
        <strain evidence="1">FP105234-sp</strain>
    </source>
</reference>
<reference evidence="1" key="1">
    <citation type="submission" date="2021-02" db="EMBL/GenBank/DDBJ databases">
        <authorList>
            <consortium name="DOE Joint Genome Institute"/>
            <person name="Ahrendt S."/>
            <person name="Looney B.P."/>
            <person name="Miyauchi S."/>
            <person name="Morin E."/>
            <person name="Drula E."/>
            <person name="Courty P.E."/>
            <person name="Chicoki N."/>
            <person name="Fauchery L."/>
            <person name="Kohler A."/>
            <person name="Kuo A."/>
            <person name="Labutti K."/>
            <person name="Pangilinan J."/>
            <person name="Lipzen A."/>
            <person name="Riley R."/>
            <person name="Andreopoulos W."/>
            <person name="He G."/>
            <person name="Johnson J."/>
            <person name="Barry K.W."/>
            <person name="Grigoriev I.V."/>
            <person name="Nagy L."/>
            <person name="Hibbett D."/>
            <person name="Henrissat B."/>
            <person name="Matheny P.B."/>
            <person name="Labbe J."/>
            <person name="Martin F."/>
        </authorList>
    </citation>
    <scope>NUCLEOTIDE SEQUENCE</scope>
    <source>
        <strain evidence="1">FP105234-sp</strain>
    </source>
</reference>
<proteinExistence type="predicted"/>
<gene>
    <name evidence="1" type="ORF">FA95DRAFT_1597781</name>
</gene>
<accession>A0ACB8RHY0</accession>
<evidence type="ECO:0000313" key="2">
    <source>
        <dbReference type="Proteomes" id="UP000814033"/>
    </source>
</evidence>
<sequence length="265" mass="28537">MSNPLSPFPSHTGGFRRPTHTVVPAAEATTTAPVADSDGGGGGISHNSLGIIFTFIAAFFLLLAFGVGSRIVRRRNRAAREALTQPTRRPRPPAKPNMFEVWLDDDGRDSARGSGAAEAWQPISAWTDGARPRRRRRPPQPAQPTEHHAMMSQAWFRGVYGMDEPDDPPAPPQPFDVHVAVLIAMPSQSRSSRKIPLQSTRSVDTAGTSSTALRDGGDVGEYGKARSEGGMDEAAEAPALGHDGESEDRREQQQIRAPSPKGNHP</sequence>
<evidence type="ECO:0000313" key="1">
    <source>
        <dbReference type="EMBL" id="KAI0043774.1"/>
    </source>
</evidence>
<comment type="caution">
    <text evidence="1">The sequence shown here is derived from an EMBL/GenBank/DDBJ whole genome shotgun (WGS) entry which is preliminary data.</text>
</comment>
<dbReference type="EMBL" id="MU276005">
    <property type="protein sequence ID" value="KAI0043774.1"/>
    <property type="molecule type" value="Genomic_DNA"/>
</dbReference>
<keyword evidence="2" id="KW-1185">Reference proteome</keyword>